<keyword evidence="2" id="KW-1185">Reference proteome</keyword>
<gene>
    <name evidence="1" type="ORF">CFIO01_12354</name>
</gene>
<evidence type="ECO:0000313" key="1">
    <source>
        <dbReference type="EMBL" id="EXF80196.1"/>
    </source>
</evidence>
<dbReference type="HOGENOM" id="CLU_1229833_0_0_1"/>
<dbReference type="EMBL" id="JARH01000473">
    <property type="protein sequence ID" value="EXF80196.1"/>
    <property type="molecule type" value="Genomic_DNA"/>
</dbReference>
<dbReference type="AlphaFoldDB" id="A0A010RII4"/>
<sequence length="225" mass="24589">MAYPPHADTLAGAVAVAVTGAVAGVVGVQSWHHTLAPTCLSPRHSPWPWKACSSTLVRPISRDTRKPALPALSPTVSRLLPFYHFIFGATLPTCALAQSCHPQSTCFVLVTMSCPPGRVFDMQVIPPGWEGADNRYLTFIALPRGPHVADSLPRTKNLDILICVMRDIPPRAHLVAVAEGPAPWIQVIIMMNTSFYYRPRQLKAAYPLTCIHDKHHGTHGIVRTP</sequence>
<dbReference type="Proteomes" id="UP000020467">
    <property type="component" value="Unassembled WGS sequence"/>
</dbReference>
<protein>
    <submittedName>
        <fullName evidence="1">Uncharacterized protein</fullName>
    </submittedName>
</protein>
<dbReference type="OrthoDB" id="10413853at2759"/>
<name>A0A010RII4_9PEZI</name>
<dbReference type="KEGG" id="cfj:CFIO01_12354"/>
<evidence type="ECO:0000313" key="2">
    <source>
        <dbReference type="Proteomes" id="UP000020467"/>
    </source>
</evidence>
<comment type="caution">
    <text evidence="1">The sequence shown here is derived from an EMBL/GenBank/DDBJ whole genome shotgun (WGS) entry which is preliminary data.</text>
</comment>
<organism evidence="1 2">
    <name type="scientific">Colletotrichum fioriniae PJ7</name>
    <dbReference type="NCBI Taxonomy" id="1445577"/>
    <lineage>
        <taxon>Eukaryota</taxon>
        <taxon>Fungi</taxon>
        <taxon>Dikarya</taxon>
        <taxon>Ascomycota</taxon>
        <taxon>Pezizomycotina</taxon>
        <taxon>Sordariomycetes</taxon>
        <taxon>Hypocreomycetidae</taxon>
        <taxon>Glomerellales</taxon>
        <taxon>Glomerellaceae</taxon>
        <taxon>Colletotrichum</taxon>
        <taxon>Colletotrichum acutatum species complex</taxon>
    </lineage>
</organism>
<reference evidence="1 2" key="1">
    <citation type="submission" date="2014-02" db="EMBL/GenBank/DDBJ databases">
        <title>The genome sequence of Colletotrichum fioriniae PJ7.</title>
        <authorList>
            <person name="Baroncelli R."/>
            <person name="Thon M.R."/>
        </authorList>
    </citation>
    <scope>NUCLEOTIDE SEQUENCE [LARGE SCALE GENOMIC DNA]</scope>
    <source>
        <strain evidence="1 2">PJ7</strain>
    </source>
</reference>
<proteinExistence type="predicted"/>
<accession>A0A010RII4</accession>